<evidence type="ECO:0000256" key="2">
    <source>
        <dbReference type="SAM" id="SignalP"/>
    </source>
</evidence>
<sequence length="541" mass="63053">MKMKKILIPTTILALTSPLAVSSCFLFPKPSPNLPKPQTPPSNNSSITTTPISTTPNSNSSESTKPKTEPIVPETPKQKASRMKKEFIAEHTTSKMPFPDISKNQGTDELWKWVKWLPEIYIKENNLTTWTDQHKTNLKNKITEIKYQIAHDKTAFKDSIPLFQSIHSVTPSMILAESYIDPNTKKEVTPTKINPNPSEVYSTFNVKTLYGNYLNYVIEDFLVNSTEKGDNNLDPTHNNINRYFITIRPKLLFQDIATAKYENYDEQMDYTLVLALAEKYSFAYLTNYHIQIIYYYLEYLEFILSVGNNKEKTLKEQFTEFKAKKTPTDKNEYINPFINDNYKMFENLGSYLNPLYHVSSAPDTIFVNSDDTSSFQPMDMYEEIIRMSNNFLSPLYSKSQEFNGATKADSYKNLLEVEASTNQPRRNIINQFMSYHNPFFPGSGSEILSEKPNAKTTFPKKYDKKYWDKEYPNNHMKPNPYFQAPHLTKNNFESIYGYPIGQSYDDKWINDKFKAWVDKMKKEFNWEFKADNKDFEAFPER</sequence>
<feature type="region of interest" description="Disordered" evidence="1">
    <location>
        <begin position="30"/>
        <end position="81"/>
    </location>
</feature>
<dbReference type="KEGG" id="mcd:MCRO_0460"/>
<keyword evidence="3" id="KW-0449">Lipoprotein</keyword>
<gene>
    <name evidence="3" type="ordered locus">MCRO_0460</name>
</gene>
<dbReference type="HOGENOM" id="CLU_503270_0_0_14"/>
<dbReference type="AlphaFoldDB" id="D5E5P4"/>
<dbReference type="PROSITE" id="PS51257">
    <property type="entry name" value="PROKAR_LIPOPROTEIN"/>
    <property type="match status" value="1"/>
</dbReference>
<reference evidence="3 4" key="3">
    <citation type="journal article" date="2011" name="J. Bacteriol.">
        <title>Genome sequences of Mycoplasma alligatoris A21JP2T and Mycoplasma crocodyli MP145T.</title>
        <authorList>
            <person name="Brown D.R."/>
            <person name="Farmerie W.G."/>
            <person name="May M."/>
            <person name="Benders G.A."/>
            <person name="Durkin A.S."/>
            <person name="Hlavinka K."/>
            <person name="Hostetler J."/>
            <person name="Jackson J."/>
            <person name="Johnson J."/>
            <person name="Miller R.H."/>
            <person name="Paralanov V."/>
            <person name="Radune D."/>
            <person name="Szczypinski B."/>
            <person name="Glass J.I."/>
        </authorList>
    </citation>
    <scope>NUCLEOTIDE SEQUENCE [LARGE SCALE GENOMIC DNA]</scope>
    <source>
        <strain evidence="4">ATCC 51981 / MP145</strain>
    </source>
</reference>
<feature type="signal peptide" evidence="2">
    <location>
        <begin position="1"/>
        <end position="22"/>
    </location>
</feature>
<accession>D5E5P4</accession>
<feature type="compositionally biased region" description="Pro residues" evidence="1">
    <location>
        <begin position="30"/>
        <end position="40"/>
    </location>
</feature>
<evidence type="ECO:0000256" key="1">
    <source>
        <dbReference type="SAM" id="MobiDB-lite"/>
    </source>
</evidence>
<keyword evidence="4" id="KW-1185">Reference proteome</keyword>
<name>D5E5P4_MYCCM</name>
<evidence type="ECO:0000313" key="4">
    <source>
        <dbReference type="Proteomes" id="UP000001845"/>
    </source>
</evidence>
<dbReference type="Proteomes" id="UP000001845">
    <property type="component" value="Chromosome"/>
</dbReference>
<evidence type="ECO:0000313" key="3">
    <source>
        <dbReference type="EMBL" id="ADE19642.1"/>
    </source>
</evidence>
<organism evidence="3 4">
    <name type="scientific">Mycoplasma crocodyli (strain ATCC 51981 / MP145)</name>
    <dbReference type="NCBI Taxonomy" id="512564"/>
    <lineage>
        <taxon>Bacteria</taxon>
        <taxon>Bacillati</taxon>
        <taxon>Mycoplasmatota</taxon>
        <taxon>Mollicutes</taxon>
        <taxon>Mycoplasmataceae</taxon>
        <taxon>Mycoplasma</taxon>
    </lineage>
</organism>
<dbReference type="EMBL" id="CP001991">
    <property type="protein sequence ID" value="ADE19642.1"/>
    <property type="molecule type" value="Genomic_DNA"/>
</dbReference>
<reference evidence="4" key="1">
    <citation type="submission" date="2010-03" db="EMBL/GenBank/DDBJ databases">
        <title>The complete genome of Mycoplasma crocodyli MP145.</title>
        <authorList>
            <person name="Glass J.I."/>
            <person name="Durkin A.S."/>
            <person name="Hostetler J."/>
            <person name="Jackson J."/>
            <person name="Johnson J."/>
            <person name="May M.A."/>
            <person name="Paralanov V."/>
            <person name="Radune D."/>
            <person name="Szczypinski B."/>
            <person name="Brown D.R."/>
        </authorList>
    </citation>
    <scope>NUCLEOTIDE SEQUENCE [LARGE SCALE GENOMIC DNA]</scope>
    <source>
        <strain evidence="4">ATCC 51981 / MP145</strain>
    </source>
</reference>
<reference key="2">
    <citation type="submission" date="2010-03" db="EMBL/GenBank/DDBJ databases">
        <authorList>
            <person name="Ma Z."/>
            <person name="Wang X."/>
            <person name="Liu H."/>
        </authorList>
    </citation>
    <scope>NUCLEOTIDE SEQUENCE</scope>
    <source>
        <strain>MP145</strain>
    </source>
</reference>
<feature type="compositionally biased region" description="Low complexity" evidence="1">
    <location>
        <begin position="41"/>
        <end position="63"/>
    </location>
</feature>
<feature type="chain" id="PRO_5003070519" evidence="2">
    <location>
        <begin position="23"/>
        <end position="541"/>
    </location>
</feature>
<protein>
    <submittedName>
        <fullName evidence="3">Putative lipoprotein</fullName>
    </submittedName>
</protein>
<proteinExistence type="predicted"/>
<keyword evidence="2" id="KW-0732">Signal</keyword>